<dbReference type="EMBL" id="JAWDIU010000001">
    <property type="protein sequence ID" value="MDU0325294.1"/>
    <property type="molecule type" value="Genomic_DNA"/>
</dbReference>
<reference evidence="1 2" key="1">
    <citation type="submission" date="2023-09" db="EMBL/GenBank/DDBJ databases">
        <title>Microbacterium fusihabitans sp. nov., Microbacterium phycihabitans sp. nov., and Microbacterium cervinum sp. nov., isolated from dried seaweeds of beach.</title>
        <authorList>
            <person name="Lee S.D."/>
        </authorList>
    </citation>
    <scope>NUCLEOTIDE SEQUENCE [LARGE SCALE GENOMIC DNA]</scope>
    <source>
        <strain evidence="1 2">KSW2-21</strain>
    </source>
</reference>
<evidence type="ECO:0000313" key="1">
    <source>
        <dbReference type="EMBL" id="MDU0325294.1"/>
    </source>
</evidence>
<sequence length="220" mass="22888">MAITNPNDSPLLRRIEALEQLLQANPNRSLSVERGVTEYYDQSMLLITDSNLRVVGVAYVEGRLEGEGTFSWSGPALLDGPVEITDTLRVLAATTLEAVTRLLSELQVEGKITAGDVRIEDGKVYVGDAMVLDPAVDGGAALFSNGSKLYSNTTAIGLRKGSSAVTVGDSIASLLAGGKAITVGSDRIDVLGLREVAAGPGVRTLGITTSDELVIVSGSA</sequence>
<evidence type="ECO:0000313" key="2">
    <source>
        <dbReference type="Proteomes" id="UP001256673"/>
    </source>
</evidence>
<protein>
    <submittedName>
        <fullName evidence="1">Uncharacterized protein</fullName>
    </submittedName>
</protein>
<keyword evidence="2" id="KW-1185">Reference proteome</keyword>
<gene>
    <name evidence="1" type="ORF">RWH43_00860</name>
</gene>
<accession>A0ABU3RR41</accession>
<organism evidence="1 2">
    <name type="scientific">Microbacterium algihabitans</name>
    <dbReference type="NCBI Taxonomy" id="3075992"/>
    <lineage>
        <taxon>Bacteria</taxon>
        <taxon>Bacillati</taxon>
        <taxon>Actinomycetota</taxon>
        <taxon>Actinomycetes</taxon>
        <taxon>Micrococcales</taxon>
        <taxon>Microbacteriaceae</taxon>
        <taxon>Microbacterium</taxon>
    </lineage>
</organism>
<dbReference type="Proteomes" id="UP001256673">
    <property type="component" value="Unassembled WGS sequence"/>
</dbReference>
<dbReference type="RefSeq" id="WP_316000419.1">
    <property type="nucleotide sequence ID" value="NZ_JAWDIU010000001.1"/>
</dbReference>
<proteinExistence type="predicted"/>
<comment type="caution">
    <text evidence="1">The sequence shown here is derived from an EMBL/GenBank/DDBJ whole genome shotgun (WGS) entry which is preliminary data.</text>
</comment>
<name>A0ABU3RR41_9MICO</name>